<evidence type="ECO:0000313" key="13">
    <source>
        <dbReference type="EMBL" id="CAF4022306.1"/>
    </source>
</evidence>
<sequence>MLSTITEFEYERQNKENNQYIPLQVIVDDEENSSDDCFIIESSDPITPSLSCNDSNFQLLSTNVLPYTLPKRANLLLIYENRTLDVQIVDPVVNLEKRERLTISHSSYIYSIPKRHLYLPMCFNIEHIVIPKQTRIMYKSSSTSKTFSLGFICETPSLYNYQRYLILFDDGTATYTTNNNTIHLCLCQDFERNLRSIESGILEQNLDKLIYNKNSNKRKFQLQDEVRVKKFDKKYHNARMVDADCSIVKLKFYERQAQTEIWMHSDSLLIDDAAIASVDIASPVILQNKQKSEEIFPISPSPLRASIRTSLSNLYQSHRCSRYCVLTAEENFTPHYITKNPYTLPLSCGWTYFHIDRHGEGQFKKKPSTRKKLPSHSTYLYRSPCGRSFLTLEEIEEYLFQTDSKLTIKYFVNDRVIRLESCLEYNSRYILNEDLSQGKEHVKIPIYNENNLELPEEFTYVTQTCSKLKISNDTATMTCCSCTDNCRDRMKCSCWLKTFQQAKLNGNEQIRSWRRRKLSTEKMISRFGYIHQRLKVPVWSGIYECNSKCSCHAKQCTNRLVQNSLYQQLQLFHTTTKGWALRVLHDIPHGSFINAYVGELINGDMAANRDFKYLAILDHQSHLETNDNKNRQQVMKNNLNDVLNAKTQIPVKCIRLSHDGQQSDDDDDDDDEEDEDSCFIIDAKHYGSISRFCNHSCKPNVEIQNIFINSHDPRFPVIALFACRHIRAGEEICWDYNYKVGCMPNVRIDCQCQATNCRGRLL</sequence>
<evidence type="ECO:0000256" key="4">
    <source>
        <dbReference type="ARBA" id="ARBA00022603"/>
    </source>
</evidence>
<dbReference type="AlphaFoldDB" id="A0A816M3G5"/>
<name>A0A816M3G5_9BILA</name>
<protein>
    <submittedName>
        <fullName evidence="12">Uncharacterized protein</fullName>
    </submittedName>
</protein>
<dbReference type="PROSITE" id="PS50868">
    <property type="entry name" value="POST_SET"/>
    <property type="match status" value="1"/>
</dbReference>
<keyword evidence="8" id="KW-0539">Nucleus</keyword>
<dbReference type="InterPro" id="IPR001214">
    <property type="entry name" value="SET_dom"/>
</dbReference>
<keyword evidence="5" id="KW-0808">Transferase</keyword>
<keyword evidence="3" id="KW-0158">Chromosome</keyword>
<evidence type="ECO:0000313" key="14">
    <source>
        <dbReference type="Proteomes" id="UP000663887"/>
    </source>
</evidence>
<comment type="caution">
    <text evidence="12">The sequence shown here is derived from an EMBL/GenBank/DDBJ whole genome shotgun (WGS) entry which is preliminary data.</text>
</comment>
<dbReference type="PROSITE" id="PS50280">
    <property type="entry name" value="SET"/>
    <property type="match status" value="1"/>
</dbReference>
<reference evidence="12" key="1">
    <citation type="submission" date="2021-02" db="EMBL/GenBank/DDBJ databases">
        <authorList>
            <person name="Nowell W R."/>
        </authorList>
    </citation>
    <scope>NUCLEOTIDE SEQUENCE</scope>
</reference>
<evidence type="ECO:0000256" key="5">
    <source>
        <dbReference type="ARBA" id="ARBA00022679"/>
    </source>
</evidence>
<feature type="domain" description="Pre-SET" evidence="10">
    <location>
        <begin position="478"/>
        <end position="564"/>
    </location>
</feature>
<dbReference type="PANTHER" id="PTHR46024">
    <property type="entry name" value="HISTONE-LYSINE N-METHYLTRANSFERASE EGGLESS"/>
    <property type="match status" value="1"/>
</dbReference>
<dbReference type="InterPro" id="IPR046341">
    <property type="entry name" value="SET_dom_sf"/>
</dbReference>
<evidence type="ECO:0000256" key="7">
    <source>
        <dbReference type="ARBA" id="ARBA00023054"/>
    </source>
</evidence>
<keyword evidence="4" id="KW-0489">Methyltransferase</keyword>
<dbReference type="GO" id="GO:0070828">
    <property type="term" value="P:heterochromatin organization"/>
    <property type="evidence" value="ECO:0007669"/>
    <property type="project" value="TreeGrafter"/>
</dbReference>
<dbReference type="GO" id="GO:0008270">
    <property type="term" value="F:zinc ion binding"/>
    <property type="evidence" value="ECO:0007669"/>
    <property type="project" value="InterPro"/>
</dbReference>
<dbReference type="Proteomes" id="UP000663842">
    <property type="component" value="Unassembled WGS sequence"/>
</dbReference>
<dbReference type="Pfam" id="PF18359">
    <property type="entry name" value="Tudor_5"/>
    <property type="match status" value="1"/>
</dbReference>
<dbReference type="InterPro" id="IPR051516">
    <property type="entry name" value="SETDB_methyltransferase"/>
</dbReference>
<dbReference type="SUPFAM" id="SSF82199">
    <property type="entry name" value="SET domain"/>
    <property type="match status" value="1"/>
</dbReference>
<dbReference type="InterPro" id="IPR041291">
    <property type="entry name" value="TUDOR_5"/>
</dbReference>
<dbReference type="Pfam" id="PF00856">
    <property type="entry name" value="SET"/>
    <property type="match status" value="1"/>
</dbReference>
<dbReference type="Gene3D" id="2.170.270.10">
    <property type="entry name" value="SET domain"/>
    <property type="match status" value="1"/>
</dbReference>
<keyword evidence="7" id="KW-0175">Coiled coil</keyword>
<gene>
    <name evidence="13" type="ORF">UXM345_LOCUS17445</name>
    <name evidence="12" type="ORF">XDN619_LOCUS1582</name>
</gene>
<dbReference type="EMBL" id="CAJOBF010002269">
    <property type="protein sequence ID" value="CAF4022306.1"/>
    <property type="molecule type" value="Genomic_DNA"/>
</dbReference>
<dbReference type="GO" id="GO:0005634">
    <property type="term" value="C:nucleus"/>
    <property type="evidence" value="ECO:0007669"/>
    <property type="project" value="UniProtKB-SubCell"/>
</dbReference>
<dbReference type="Pfam" id="PF05033">
    <property type="entry name" value="Pre-SET"/>
    <property type="match status" value="1"/>
</dbReference>
<dbReference type="InterPro" id="IPR003616">
    <property type="entry name" value="Post-SET_dom"/>
</dbReference>
<dbReference type="InterPro" id="IPR007728">
    <property type="entry name" value="Pre-SET_dom"/>
</dbReference>
<dbReference type="SMART" id="SM00317">
    <property type="entry name" value="SET"/>
    <property type="match status" value="1"/>
</dbReference>
<evidence type="ECO:0000256" key="3">
    <source>
        <dbReference type="ARBA" id="ARBA00022454"/>
    </source>
</evidence>
<dbReference type="GO" id="GO:0032259">
    <property type="term" value="P:methylation"/>
    <property type="evidence" value="ECO:0007669"/>
    <property type="project" value="UniProtKB-KW"/>
</dbReference>
<dbReference type="Proteomes" id="UP000663887">
    <property type="component" value="Unassembled WGS sequence"/>
</dbReference>
<dbReference type="SMART" id="SM00468">
    <property type="entry name" value="PreSET"/>
    <property type="match status" value="1"/>
</dbReference>
<dbReference type="GO" id="GO:0010629">
    <property type="term" value="P:negative regulation of gene expression"/>
    <property type="evidence" value="ECO:0007669"/>
    <property type="project" value="TreeGrafter"/>
</dbReference>
<comment type="subcellular location">
    <subcellularLocation>
        <location evidence="2">Chromosome</location>
    </subcellularLocation>
    <subcellularLocation>
        <location evidence="1">Nucleus</location>
    </subcellularLocation>
</comment>
<evidence type="ECO:0000313" key="12">
    <source>
        <dbReference type="EMBL" id="CAF1965069.1"/>
    </source>
</evidence>
<evidence type="ECO:0000256" key="6">
    <source>
        <dbReference type="ARBA" id="ARBA00022691"/>
    </source>
</evidence>
<dbReference type="PROSITE" id="PS50867">
    <property type="entry name" value="PRE_SET"/>
    <property type="match status" value="1"/>
</dbReference>
<evidence type="ECO:0000256" key="1">
    <source>
        <dbReference type="ARBA" id="ARBA00004123"/>
    </source>
</evidence>
<dbReference type="PANTHER" id="PTHR46024:SF1">
    <property type="entry name" value="HISTONE-LYSINE N-METHYLTRANSFERASE EGGLESS"/>
    <property type="match status" value="1"/>
</dbReference>
<accession>A0A816M3G5</accession>
<dbReference type="GO" id="GO:0046974">
    <property type="term" value="F:histone H3K9 methyltransferase activity"/>
    <property type="evidence" value="ECO:0007669"/>
    <property type="project" value="TreeGrafter"/>
</dbReference>
<evidence type="ECO:0000256" key="2">
    <source>
        <dbReference type="ARBA" id="ARBA00004286"/>
    </source>
</evidence>
<dbReference type="EMBL" id="CAJNRG010000073">
    <property type="protein sequence ID" value="CAF1965069.1"/>
    <property type="molecule type" value="Genomic_DNA"/>
</dbReference>
<evidence type="ECO:0000259" key="10">
    <source>
        <dbReference type="PROSITE" id="PS50867"/>
    </source>
</evidence>
<organism evidence="12 14">
    <name type="scientific">Rotaria magnacalcarata</name>
    <dbReference type="NCBI Taxonomy" id="392030"/>
    <lineage>
        <taxon>Eukaryota</taxon>
        <taxon>Metazoa</taxon>
        <taxon>Spiralia</taxon>
        <taxon>Gnathifera</taxon>
        <taxon>Rotifera</taxon>
        <taxon>Eurotatoria</taxon>
        <taxon>Bdelloidea</taxon>
        <taxon>Philodinida</taxon>
        <taxon>Philodinidae</taxon>
        <taxon>Rotaria</taxon>
    </lineage>
</organism>
<evidence type="ECO:0000256" key="8">
    <source>
        <dbReference type="ARBA" id="ARBA00023242"/>
    </source>
</evidence>
<dbReference type="GO" id="GO:0005694">
    <property type="term" value="C:chromosome"/>
    <property type="evidence" value="ECO:0007669"/>
    <property type="project" value="UniProtKB-SubCell"/>
</dbReference>
<proteinExistence type="predicted"/>
<evidence type="ECO:0000259" key="11">
    <source>
        <dbReference type="PROSITE" id="PS50868"/>
    </source>
</evidence>
<feature type="domain" description="SET" evidence="9">
    <location>
        <begin position="567"/>
        <end position="737"/>
    </location>
</feature>
<keyword evidence="6" id="KW-0949">S-adenosyl-L-methionine</keyword>
<feature type="domain" description="Post-SET" evidence="11">
    <location>
        <begin position="746"/>
        <end position="762"/>
    </location>
</feature>
<evidence type="ECO:0000259" key="9">
    <source>
        <dbReference type="PROSITE" id="PS50280"/>
    </source>
</evidence>